<dbReference type="GO" id="GO:0003993">
    <property type="term" value="F:acid phosphatase activity"/>
    <property type="evidence" value="ECO:0007669"/>
    <property type="project" value="UniProtKB-EC"/>
</dbReference>
<dbReference type="EnsemblMetazoa" id="XM_014401794.2">
    <property type="protein sequence ID" value="XP_014257280.1"/>
    <property type="gene ID" value="LOC106671034"/>
</dbReference>
<comment type="catalytic activity">
    <reaction evidence="3">
        <text>a phosphate monoester + H2O = an alcohol + phosphate</text>
        <dbReference type="Rhea" id="RHEA:15017"/>
        <dbReference type="ChEBI" id="CHEBI:15377"/>
        <dbReference type="ChEBI" id="CHEBI:30879"/>
        <dbReference type="ChEBI" id="CHEBI:43474"/>
        <dbReference type="ChEBI" id="CHEBI:67140"/>
        <dbReference type="EC" id="3.1.3.2"/>
    </reaction>
</comment>
<proteinExistence type="inferred from homology"/>
<evidence type="ECO:0000259" key="4">
    <source>
        <dbReference type="Pfam" id="PF00149"/>
    </source>
</evidence>
<dbReference type="RefSeq" id="XP_014257280.1">
    <property type="nucleotide sequence ID" value="XM_014401794.2"/>
</dbReference>
<dbReference type="InterPro" id="IPR004843">
    <property type="entry name" value="Calcineurin-like_PHP"/>
</dbReference>
<accession>A0A8I6S7D9</accession>
<dbReference type="PANTHER" id="PTHR45867:SF3">
    <property type="entry name" value="ACID PHOSPHATASE TYPE 7"/>
    <property type="match status" value="1"/>
</dbReference>
<feature type="signal peptide" evidence="3">
    <location>
        <begin position="1"/>
        <end position="18"/>
    </location>
</feature>
<feature type="domain" description="Purple acid phosphatase C-terminal" evidence="5">
    <location>
        <begin position="361"/>
        <end position="424"/>
    </location>
</feature>
<dbReference type="Gene3D" id="2.60.40.380">
    <property type="entry name" value="Purple acid phosphatase-like, N-terminal"/>
    <property type="match status" value="1"/>
</dbReference>
<sequence>MKYFLLVLMQLLFLNVNCIHRAGHIRYHQPEQIHIAFGDSVSEILITWSTITSTPNSIVEYGVNDLNERAEGSAKRFVDGGPEARAQYIHRVKLTNLRPLTKYLYHCGSHYGWSEEFWFKTVDNETNWSPRLAVYGDMGNINARSLPRLQEETQHNKYDAIIHVGDLAYDMRDDNGRMGDQFMRQLQPIAAYVPYMVCPGNHEEAYNFSHFRERFSMPGQNDNLYYSFNLGPIHFISLTTETYYYIEYGLRTLVNQYQWLLNDLKEANLPENRAKRPWIITYGHKPMYCSDRVVDDCKEKDNRVRKGIPLTKWFGLENLFYKYGVDLHFSGHRHSYERMYPVYDYIVKKGSKKKPYYNPEAPVHIITGSAGCQESMSNFTDVPPPWSAFRSSNYGFTVLEVYNSSHLHVQQIAVDFGDYGEVIDDVWIVKTKHQYNKNYTPNKTIMFQ</sequence>
<feature type="chain" id="PRO_5035337998" description="Purple acid phosphatase" evidence="3">
    <location>
        <begin position="19"/>
        <end position="448"/>
    </location>
</feature>
<evidence type="ECO:0000256" key="2">
    <source>
        <dbReference type="ARBA" id="ARBA00023180"/>
    </source>
</evidence>
<dbReference type="AlphaFoldDB" id="A0A8I6S7D9"/>
<comment type="similarity">
    <text evidence="3">Belongs to the metallophosphoesterase superfamily. Purple acid phosphatase family.</text>
</comment>
<protein>
    <recommendedName>
        <fullName evidence="3">Purple acid phosphatase</fullName>
        <ecNumber evidence="3">3.1.3.2</ecNumber>
    </recommendedName>
</protein>
<keyword evidence="1 3" id="KW-0732">Signal</keyword>
<dbReference type="GO" id="GO:0046872">
    <property type="term" value="F:metal ion binding"/>
    <property type="evidence" value="ECO:0007669"/>
    <property type="project" value="InterPro"/>
</dbReference>
<keyword evidence="8" id="KW-1185">Reference proteome</keyword>
<dbReference type="EC" id="3.1.3.2" evidence="3"/>
<keyword evidence="2" id="KW-0325">Glycoprotein</keyword>
<dbReference type="InterPro" id="IPR008963">
    <property type="entry name" value="Purple_acid_Pase-like_N"/>
</dbReference>
<dbReference type="GeneID" id="106671034"/>
<dbReference type="Pfam" id="PF14008">
    <property type="entry name" value="Metallophos_C"/>
    <property type="match status" value="1"/>
</dbReference>
<keyword evidence="3" id="KW-0378">Hydrolase</keyword>
<evidence type="ECO:0000313" key="7">
    <source>
        <dbReference type="EnsemblMetazoa" id="XP_014257280.1"/>
    </source>
</evidence>
<evidence type="ECO:0000313" key="8">
    <source>
        <dbReference type="Proteomes" id="UP000494040"/>
    </source>
</evidence>
<dbReference type="KEGG" id="clec:106671034"/>
<evidence type="ECO:0000259" key="6">
    <source>
        <dbReference type="Pfam" id="PF16656"/>
    </source>
</evidence>
<dbReference type="OMA" id="TRAHWSW"/>
<evidence type="ECO:0000256" key="1">
    <source>
        <dbReference type="ARBA" id="ARBA00022729"/>
    </source>
</evidence>
<dbReference type="InterPro" id="IPR029052">
    <property type="entry name" value="Metallo-depent_PP-like"/>
</dbReference>
<dbReference type="OrthoDB" id="45007at2759"/>
<dbReference type="InterPro" id="IPR041792">
    <property type="entry name" value="MPP_PAP"/>
</dbReference>
<dbReference type="InterPro" id="IPR015914">
    <property type="entry name" value="PAPs_N"/>
</dbReference>
<evidence type="ECO:0000256" key="3">
    <source>
        <dbReference type="RuleBase" id="RU361203"/>
    </source>
</evidence>
<dbReference type="Pfam" id="PF00149">
    <property type="entry name" value="Metallophos"/>
    <property type="match status" value="1"/>
</dbReference>
<feature type="domain" description="Purple acid phosphatase N-terminal" evidence="6">
    <location>
        <begin position="30"/>
        <end position="121"/>
    </location>
</feature>
<feature type="domain" description="Calcineurin-like phosphoesterase" evidence="4">
    <location>
        <begin position="131"/>
        <end position="336"/>
    </location>
</feature>
<reference evidence="7" key="1">
    <citation type="submission" date="2022-01" db="UniProtKB">
        <authorList>
            <consortium name="EnsemblMetazoa"/>
        </authorList>
    </citation>
    <scope>IDENTIFICATION</scope>
</reference>
<dbReference type="Proteomes" id="UP000494040">
    <property type="component" value="Unassembled WGS sequence"/>
</dbReference>
<dbReference type="Gene3D" id="3.60.21.10">
    <property type="match status" value="1"/>
</dbReference>
<dbReference type="PANTHER" id="PTHR45867">
    <property type="entry name" value="PURPLE ACID PHOSPHATASE"/>
    <property type="match status" value="1"/>
</dbReference>
<name>A0A8I6S7D9_CIMLE</name>
<evidence type="ECO:0000259" key="5">
    <source>
        <dbReference type="Pfam" id="PF14008"/>
    </source>
</evidence>
<dbReference type="CDD" id="cd00839">
    <property type="entry name" value="MPP_PAPs"/>
    <property type="match status" value="1"/>
</dbReference>
<dbReference type="SUPFAM" id="SSF49363">
    <property type="entry name" value="Purple acid phosphatase, N-terminal domain"/>
    <property type="match status" value="1"/>
</dbReference>
<dbReference type="SUPFAM" id="SSF56300">
    <property type="entry name" value="Metallo-dependent phosphatases"/>
    <property type="match status" value="1"/>
</dbReference>
<dbReference type="InterPro" id="IPR025733">
    <property type="entry name" value="PAPs_C"/>
</dbReference>
<organism evidence="7 8">
    <name type="scientific">Cimex lectularius</name>
    <name type="common">Bed bug</name>
    <name type="synonym">Acanthia lectularia</name>
    <dbReference type="NCBI Taxonomy" id="79782"/>
    <lineage>
        <taxon>Eukaryota</taxon>
        <taxon>Metazoa</taxon>
        <taxon>Ecdysozoa</taxon>
        <taxon>Arthropoda</taxon>
        <taxon>Hexapoda</taxon>
        <taxon>Insecta</taxon>
        <taxon>Pterygota</taxon>
        <taxon>Neoptera</taxon>
        <taxon>Paraneoptera</taxon>
        <taxon>Hemiptera</taxon>
        <taxon>Heteroptera</taxon>
        <taxon>Panheteroptera</taxon>
        <taxon>Cimicomorpha</taxon>
        <taxon>Cimicidae</taxon>
        <taxon>Cimex</taxon>
    </lineage>
</organism>
<dbReference type="Pfam" id="PF16656">
    <property type="entry name" value="Pur_ac_phosph_N"/>
    <property type="match status" value="1"/>
</dbReference>